<dbReference type="SUPFAM" id="SSF53850">
    <property type="entry name" value="Periplasmic binding protein-like II"/>
    <property type="match status" value="1"/>
</dbReference>
<keyword evidence="1 2" id="KW-0732">Signal</keyword>
<dbReference type="Proteomes" id="UP000282438">
    <property type="component" value="Chromosome"/>
</dbReference>
<dbReference type="SMART" id="SM00062">
    <property type="entry name" value="PBPb"/>
    <property type="match status" value="1"/>
</dbReference>
<gene>
    <name evidence="5" type="ORF">EJO50_08320</name>
</gene>
<keyword evidence="6" id="KW-1185">Reference proteome</keyword>
<reference evidence="5 6" key="1">
    <citation type="submission" date="2018-12" db="EMBL/GenBank/DDBJ databases">
        <title>Complete genome sequence of Iodobacter sp. H11R3.</title>
        <authorList>
            <person name="Bae J.-W."/>
        </authorList>
    </citation>
    <scope>NUCLEOTIDE SEQUENCE [LARGE SCALE GENOMIC DNA]</scope>
    <source>
        <strain evidence="5 6">H11R3</strain>
    </source>
</reference>
<evidence type="ECO:0000313" key="5">
    <source>
        <dbReference type="EMBL" id="AZN36499.1"/>
    </source>
</evidence>
<evidence type="ECO:0000259" key="4">
    <source>
        <dbReference type="SMART" id="SM00079"/>
    </source>
</evidence>
<organism evidence="5 6">
    <name type="scientific">Iodobacter ciconiae</name>
    <dbReference type="NCBI Taxonomy" id="2496266"/>
    <lineage>
        <taxon>Bacteria</taxon>
        <taxon>Pseudomonadati</taxon>
        <taxon>Pseudomonadota</taxon>
        <taxon>Betaproteobacteria</taxon>
        <taxon>Neisseriales</taxon>
        <taxon>Chitinibacteraceae</taxon>
        <taxon>Iodobacter</taxon>
    </lineage>
</organism>
<accession>A0A3S8ZSR1</accession>
<dbReference type="InterPro" id="IPR001320">
    <property type="entry name" value="Iontro_rcpt_C"/>
</dbReference>
<dbReference type="OrthoDB" id="368476at2"/>
<evidence type="ECO:0000259" key="3">
    <source>
        <dbReference type="SMART" id="SM00062"/>
    </source>
</evidence>
<dbReference type="CDD" id="cd13624">
    <property type="entry name" value="PBP2_Arg_Lys_His"/>
    <property type="match status" value="1"/>
</dbReference>
<evidence type="ECO:0000313" key="6">
    <source>
        <dbReference type="Proteomes" id="UP000282438"/>
    </source>
</evidence>
<name>A0A3S8ZSR1_9NEIS</name>
<dbReference type="KEGG" id="iod:EJO50_08320"/>
<dbReference type="GO" id="GO:0016020">
    <property type="term" value="C:membrane"/>
    <property type="evidence" value="ECO:0007669"/>
    <property type="project" value="InterPro"/>
</dbReference>
<feature type="domain" description="Solute-binding protein family 3/N-terminal" evidence="3">
    <location>
        <begin position="27"/>
        <end position="249"/>
    </location>
</feature>
<dbReference type="PANTHER" id="PTHR35936">
    <property type="entry name" value="MEMBRANE-BOUND LYTIC MUREIN TRANSGLYCOSYLASE F"/>
    <property type="match status" value="1"/>
</dbReference>
<proteinExistence type="predicted"/>
<dbReference type="AlphaFoldDB" id="A0A3S8ZSR1"/>
<dbReference type="SMART" id="SM00079">
    <property type="entry name" value="PBPe"/>
    <property type="match status" value="1"/>
</dbReference>
<dbReference type="Gene3D" id="3.40.190.10">
    <property type="entry name" value="Periplasmic binding protein-like II"/>
    <property type="match status" value="2"/>
</dbReference>
<dbReference type="GO" id="GO:0015276">
    <property type="term" value="F:ligand-gated monoatomic ion channel activity"/>
    <property type="evidence" value="ECO:0007669"/>
    <property type="project" value="InterPro"/>
</dbReference>
<dbReference type="InterPro" id="IPR001638">
    <property type="entry name" value="Solute-binding_3/MltF_N"/>
</dbReference>
<protein>
    <submittedName>
        <fullName evidence="5">Basic amino acid ABC transporter substrate-binding protein</fullName>
    </submittedName>
</protein>
<dbReference type="PANTHER" id="PTHR35936:SF17">
    <property type="entry name" value="ARGININE-BINDING EXTRACELLULAR PROTEIN ARTP"/>
    <property type="match status" value="1"/>
</dbReference>
<dbReference type="Pfam" id="PF00497">
    <property type="entry name" value="SBP_bac_3"/>
    <property type="match status" value="1"/>
</dbReference>
<sequence>MKKLRQLVAALITSSVMVMPALAAERVLTVGTDATFAPFETLNKKQEVVGFDADLIQAVASKAGMQVKLINTPWEGLFAGLNNGERDIVIAAVTITPERQKSMDFTALYFEAKQLIVVSAKSPITKLADLKTKKMAVQNGTTGDIVAQKHFGKGNTNIRRYESIVLALQELKSGGVDAVIGDNSVVKNYLINNPNSGFKLIDDTSFDKEFYGIAVKKGNTALLAKLNKGLADVKADGSYQKIYSKYFGK</sequence>
<feature type="domain" description="Ionotropic glutamate receptor C-terminal" evidence="4">
    <location>
        <begin position="27"/>
        <end position="249"/>
    </location>
</feature>
<dbReference type="RefSeq" id="WP_125973239.1">
    <property type="nucleotide sequence ID" value="NZ_CP034433.1"/>
</dbReference>
<evidence type="ECO:0000256" key="2">
    <source>
        <dbReference type="SAM" id="SignalP"/>
    </source>
</evidence>
<evidence type="ECO:0000256" key="1">
    <source>
        <dbReference type="ARBA" id="ARBA00022729"/>
    </source>
</evidence>
<feature type="chain" id="PRO_5019490793" evidence="2">
    <location>
        <begin position="24"/>
        <end position="249"/>
    </location>
</feature>
<dbReference type="EMBL" id="CP034433">
    <property type="protein sequence ID" value="AZN36499.1"/>
    <property type="molecule type" value="Genomic_DNA"/>
</dbReference>
<feature type="signal peptide" evidence="2">
    <location>
        <begin position="1"/>
        <end position="23"/>
    </location>
</feature>